<accession>A0A8J5LI13</accession>
<feature type="transmembrane region" description="Helical" evidence="2">
    <location>
        <begin position="115"/>
        <end position="145"/>
    </location>
</feature>
<keyword evidence="2" id="KW-0472">Membrane</keyword>
<keyword evidence="2" id="KW-1133">Transmembrane helix</keyword>
<gene>
    <name evidence="3" type="ORF">ZIOFF_030654</name>
</gene>
<feature type="compositionally biased region" description="Basic and acidic residues" evidence="1">
    <location>
        <begin position="66"/>
        <end position="77"/>
    </location>
</feature>
<dbReference type="Proteomes" id="UP000734854">
    <property type="component" value="Unassembled WGS sequence"/>
</dbReference>
<protein>
    <submittedName>
        <fullName evidence="3">Uncharacterized protein</fullName>
    </submittedName>
</protein>
<dbReference type="AlphaFoldDB" id="A0A8J5LI13"/>
<organism evidence="3 4">
    <name type="scientific">Zingiber officinale</name>
    <name type="common">Ginger</name>
    <name type="synonym">Amomum zingiber</name>
    <dbReference type="NCBI Taxonomy" id="94328"/>
    <lineage>
        <taxon>Eukaryota</taxon>
        <taxon>Viridiplantae</taxon>
        <taxon>Streptophyta</taxon>
        <taxon>Embryophyta</taxon>
        <taxon>Tracheophyta</taxon>
        <taxon>Spermatophyta</taxon>
        <taxon>Magnoliopsida</taxon>
        <taxon>Liliopsida</taxon>
        <taxon>Zingiberales</taxon>
        <taxon>Zingiberaceae</taxon>
        <taxon>Zingiber</taxon>
    </lineage>
</organism>
<dbReference type="EMBL" id="JACMSC010000008">
    <property type="protein sequence ID" value="KAG6512533.1"/>
    <property type="molecule type" value="Genomic_DNA"/>
</dbReference>
<keyword evidence="2" id="KW-0812">Transmembrane</keyword>
<reference evidence="3 4" key="1">
    <citation type="submission" date="2020-08" db="EMBL/GenBank/DDBJ databases">
        <title>Plant Genome Project.</title>
        <authorList>
            <person name="Zhang R.-G."/>
        </authorList>
    </citation>
    <scope>NUCLEOTIDE SEQUENCE [LARGE SCALE GENOMIC DNA]</scope>
    <source>
        <tissue evidence="3">Rhizome</tissue>
    </source>
</reference>
<evidence type="ECO:0000313" key="3">
    <source>
        <dbReference type="EMBL" id="KAG6512533.1"/>
    </source>
</evidence>
<evidence type="ECO:0000256" key="1">
    <source>
        <dbReference type="SAM" id="MobiDB-lite"/>
    </source>
</evidence>
<name>A0A8J5LI13_ZINOF</name>
<proteinExistence type="predicted"/>
<evidence type="ECO:0000313" key="4">
    <source>
        <dbReference type="Proteomes" id="UP000734854"/>
    </source>
</evidence>
<sequence length="212" mass="23575">MISLRRGKRQRILVAVEVETGRDSVRDGARRWQRRGVRKRELRRAKKRRTAAPCEEENCSIVKEEKESRANKRGAGEKRRKSGMGKKCGEQRRRGGMRKKCGVRKKCGEKMRIDLSICVSLWIAISSIAPIGLMSGSGVMIAAIFSMEKAVEEARHAYDDFMAAMTAVAEAKAVAGVERTTATEAALEAFGDRYRSFLCALDASEAMVCASR</sequence>
<comment type="caution">
    <text evidence="3">The sequence shown here is derived from an EMBL/GenBank/DDBJ whole genome shotgun (WGS) entry which is preliminary data.</text>
</comment>
<feature type="region of interest" description="Disordered" evidence="1">
    <location>
        <begin position="66"/>
        <end position="96"/>
    </location>
</feature>
<keyword evidence="4" id="KW-1185">Reference proteome</keyword>
<evidence type="ECO:0000256" key="2">
    <source>
        <dbReference type="SAM" id="Phobius"/>
    </source>
</evidence>